<dbReference type="Pfam" id="PF00460">
    <property type="entry name" value="Flg_bb_rod"/>
    <property type="match status" value="1"/>
</dbReference>
<evidence type="ECO:0000256" key="6">
    <source>
        <dbReference type="ARBA" id="ARBA00023143"/>
    </source>
</evidence>
<dbReference type="InParanoid" id="Q7UKH1"/>
<keyword evidence="12" id="KW-0282">Flagellum</keyword>
<gene>
    <name evidence="7 12" type="primary">flgK</name>
    <name evidence="12" type="ordered locus">RB10644</name>
</gene>
<dbReference type="EMBL" id="BX294152">
    <property type="protein sequence ID" value="CAD76893.1"/>
    <property type="molecule type" value="Genomic_DNA"/>
</dbReference>
<evidence type="ECO:0000259" key="9">
    <source>
        <dbReference type="Pfam" id="PF00460"/>
    </source>
</evidence>
<keyword evidence="13" id="KW-1185">Reference proteome</keyword>
<dbReference type="PATRIC" id="fig|243090.15.peg.5142"/>
<evidence type="ECO:0000256" key="2">
    <source>
        <dbReference type="ARBA" id="ARBA00004613"/>
    </source>
</evidence>
<dbReference type="EnsemblBacteria" id="CAD76893">
    <property type="protein sequence ID" value="CAD76893"/>
    <property type="gene ID" value="RB10644"/>
</dbReference>
<dbReference type="GO" id="GO:0005576">
    <property type="term" value="C:extracellular region"/>
    <property type="evidence" value="ECO:0007669"/>
    <property type="project" value="UniProtKB-SubCell"/>
</dbReference>
<organism evidence="12 13">
    <name type="scientific">Rhodopirellula baltica (strain DSM 10527 / NCIMB 13988 / SH1)</name>
    <dbReference type="NCBI Taxonomy" id="243090"/>
    <lineage>
        <taxon>Bacteria</taxon>
        <taxon>Pseudomonadati</taxon>
        <taxon>Planctomycetota</taxon>
        <taxon>Planctomycetia</taxon>
        <taxon>Pirellulales</taxon>
        <taxon>Pirellulaceae</taxon>
        <taxon>Rhodopirellula</taxon>
    </lineage>
</organism>
<reference evidence="12 13" key="1">
    <citation type="journal article" date="2003" name="Proc. Natl. Acad. Sci. U.S.A.">
        <title>Complete genome sequence of the marine planctomycete Pirellula sp. strain 1.</title>
        <authorList>
            <person name="Gloeckner F.O."/>
            <person name="Kube M."/>
            <person name="Bauer M."/>
            <person name="Teeling H."/>
            <person name="Lombardot T."/>
            <person name="Ludwig W."/>
            <person name="Gade D."/>
            <person name="Beck A."/>
            <person name="Borzym K."/>
            <person name="Heitmann K."/>
            <person name="Rabus R."/>
            <person name="Schlesner H."/>
            <person name="Amann R."/>
            <person name="Reinhardt R."/>
        </authorList>
    </citation>
    <scope>NUCLEOTIDE SEQUENCE [LARGE SCALE GENOMIC DNA]</scope>
    <source>
        <strain evidence="13">DSM 10527 / NCIMB 13988 / SH1</strain>
    </source>
</reference>
<dbReference type="HOGENOM" id="CLU_012762_1_3_0"/>
<feature type="domain" description="Flagellar basal body rod protein N-terminal" evidence="9">
    <location>
        <begin position="33"/>
        <end position="58"/>
    </location>
</feature>
<evidence type="ECO:0000256" key="5">
    <source>
        <dbReference type="ARBA" id="ARBA00022525"/>
    </source>
</evidence>
<dbReference type="PANTHER" id="PTHR30033">
    <property type="entry name" value="FLAGELLAR HOOK-ASSOCIATED PROTEIN 1"/>
    <property type="match status" value="1"/>
</dbReference>
<keyword evidence="8" id="KW-0175">Coiled coil</keyword>
<feature type="coiled-coil region" evidence="8">
    <location>
        <begin position="180"/>
        <end position="214"/>
    </location>
</feature>
<comment type="subcellular location">
    <subcellularLocation>
        <location evidence="1 7">Bacterial flagellum</location>
    </subcellularLocation>
    <subcellularLocation>
        <location evidence="2 7">Secreted</location>
    </subcellularLocation>
</comment>
<dbReference type="GO" id="GO:0044780">
    <property type="term" value="P:bacterial-type flagellum assembly"/>
    <property type="evidence" value="ECO:0007669"/>
    <property type="project" value="InterPro"/>
</dbReference>
<dbReference type="GO" id="GO:0009424">
    <property type="term" value="C:bacterial-type flagellum hook"/>
    <property type="evidence" value="ECO:0007669"/>
    <property type="project" value="UniProtKB-UniRule"/>
</dbReference>
<dbReference type="Pfam" id="PF22638">
    <property type="entry name" value="FlgK_D1"/>
    <property type="match status" value="1"/>
</dbReference>
<accession>Q7UKH1</accession>
<dbReference type="InterPro" id="IPR001444">
    <property type="entry name" value="Flag_bb_rod_N"/>
</dbReference>
<evidence type="ECO:0000259" key="11">
    <source>
        <dbReference type="Pfam" id="PF22638"/>
    </source>
</evidence>
<keyword evidence="6 7" id="KW-0975">Bacterial flagellum</keyword>
<name>Q7UKH1_RHOBA</name>
<dbReference type="eggNOG" id="COG1256">
    <property type="taxonomic scope" value="Bacteria"/>
</dbReference>
<dbReference type="InterPro" id="IPR010930">
    <property type="entry name" value="Flg_bb/hook_C_dom"/>
</dbReference>
<evidence type="ECO:0000256" key="4">
    <source>
        <dbReference type="ARBA" id="ARBA00016244"/>
    </source>
</evidence>
<comment type="similarity">
    <text evidence="3 7">Belongs to the flagella basal body rod proteins family.</text>
</comment>
<dbReference type="Proteomes" id="UP000001025">
    <property type="component" value="Chromosome"/>
</dbReference>
<dbReference type="InterPro" id="IPR002371">
    <property type="entry name" value="FlgK"/>
</dbReference>
<evidence type="ECO:0000313" key="12">
    <source>
        <dbReference type="EMBL" id="CAD76893.1"/>
    </source>
</evidence>
<dbReference type="KEGG" id="rba:RB10644"/>
<evidence type="ECO:0000259" key="10">
    <source>
        <dbReference type="Pfam" id="PF06429"/>
    </source>
</evidence>
<dbReference type="NCBIfam" id="TIGR02492">
    <property type="entry name" value="flgK_ends"/>
    <property type="match status" value="1"/>
</dbReference>
<evidence type="ECO:0000313" key="13">
    <source>
        <dbReference type="Proteomes" id="UP000001025"/>
    </source>
</evidence>
<dbReference type="STRING" id="243090.RB10644"/>
<dbReference type="AlphaFoldDB" id="Q7UKH1"/>
<feature type="domain" description="Flagellar basal-body/hook protein C-terminal" evidence="10">
    <location>
        <begin position="539"/>
        <end position="582"/>
    </location>
</feature>
<dbReference type="PANTHER" id="PTHR30033:SF2">
    <property type="entry name" value="FLAGELLAR HOOK PROTEIN"/>
    <property type="match status" value="1"/>
</dbReference>
<dbReference type="OrthoDB" id="9802553at2"/>
<sequence>MPIQRIHVCAHDRSASHFRETTMGLFGTIQQSKGALDAAQIGLQVVGNNIANANTEGYIRQRLEQTPAVAYRQGNLIQGHGVRATGVVQVIDQQLAERMFNAKTAAAGADSLSSAYGQLETLITDLDGGGLNEQFSLFNNALHDLSTQPNDAATREFVIIQGEALATSMKQIRTRAGELQDGWNAEVDEAATQINRLTERIAQLNVEIATIEGGGTLGSDATGLRDQRYRDLEELASYVNINFQEQASGNVSVFVGGDYLIADGNRREVYSAYDEDAGGLEVRIVDTDAPLKAKGGKLGAAIEARGGVFGDYVENLDQMAAALIRGVNSVHSQGQGRTGFSSLVSSNTSEPGVPLNAAELPFEPNNGSFDFNIVDTSGELISTTRINVRNLGTIDDSTISSIVADINAVEGVTASISGDGRVRIDSDSATSKFTFGEDTSGFLAAAGLNTFFTGSSAVDIAVNSVVKDDIDLLAISNGGINADTNTLYNLLDIVDEPLDELGNRSIRGMHEQAISTLGREISVQKSATDGLNDLYASLQSQHLAITGVNIDEESIKMISYQRAFQASSRVISTAAEMLDILLAI</sequence>
<keyword evidence="12" id="KW-0969">Cilium</keyword>
<dbReference type="GO" id="GO:0005198">
    <property type="term" value="F:structural molecule activity"/>
    <property type="evidence" value="ECO:0007669"/>
    <property type="project" value="UniProtKB-UniRule"/>
</dbReference>
<evidence type="ECO:0000256" key="1">
    <source>
        <dbReference type="ARBA" id="ARBA00004365"/>
    </source>
</evidence>
<dbReference type="eggNOG" id="COG1749">
    <property type="taxonomic scope" value="Bacteria"/>
</dbReference>
<evidence type="ECO:0000256" key="3">
    <source>
        <dbReference type="ARBA" id="ARBA00009677"/>
    </source>
</evidence>
<dbReference type="SUPFAM" id="SSF64518">
    <property type="entry name" value="Phase 1 flagellin"/>
    <property type="match status" value="1"/>
</dbReference>
<evidence type="ECO:0000256" key="7">
    <source>
        <dbReference type="RuleBase" id="RU362065"/>
    </source>
</evidence>
<proteinExistence type="inferred from homology"/>
<dbReference type="FunCoup" id="Q7UKH1">
    <property type="interactions" value="66"/>
</dbReference>
<protein>
    <recommendedName>
        <fullName evidence="4 7">Flagellar hook-associated protein 1</fullName>
        <shortName evidence="7">HAP1</shortName>
    </recommendedName>
</protein>
<dbReference type="InterPro" id="IPR053927">
    <property type="entry name" value="FlgK_helical"/>
</dbReference>
<keyword evidence="5 7" id="KW-0964">Secreted</keyword>
<dbReference type="PRINTS" id="PR01005">
    <property type="entry name" value="FLGHOOKAP1"/>
</dbReference>
<feature type="domain" description="Flagellar hook-associated protein FlgK helical" evidence="11">
    <location>
        <begin position="117"/>
        <end position="339"/>
    </location>
</feature>
<dbReference type="InterPro" id="IPR019776">
    <property type="entry name" value="Flagellar_basal_body_rod_CS"/>
</dbReference>
<dbReference type="Pfam" id="PF06429">
    <property type="entry name" value="Flg_bbr_C"/>
    <property type="match status" value="1"/>
</dbReference>
<keyword evidence="12" id="KW-0966">Cell projection</keyword>
<dbReference type="PROSITE" id="PS00588">
    <property type="entry name" value="FLAGELLA_BB_ROD"/>
    <property type="match status" value="1"/>
</dbReference>
<evidence type="ECO:0000256" key="8">
    <source>
        <dbReference type="SAM" id="Coils"/>
    </source>
</evidence>